<dbReference type="GO" id="GO:0016740">
    <property type="term" value="F:transferase activity"/>
    <property type="evidence" value="ECO:0007669"/>
    <property type="project" value="UniProtKB-ARBA"/>
</dbReference>
<dbReference type="PROSITE" id="PS51733">
    <property type="entry name" value="BPL_LPL_CATALYTIC"/>
    <property type="match status" value="1"/>
</dbReference>
<dbReference type="GO" id="GO:0009249">
    <property type="term" value="P:protein lipoylation"/>
    <property type="evidence" value="ECO:0007669"/>
    <property type="project" value="UniProtKB-ARBA"/>
</dbReference>
<keyword evidence="2" id="KW-0175">Coiled coil</keyword>
<dbReference type="SUPFAM" id="SSF55681">
    <property type="entry name" value="Class II aaRS and biotin synthetases"/>
    <property type="match status" value="1"/>
</dbReference>
<dbReference type="Proteomes" id="UP000012063">
    <property type="component" value="Unassembled WGS sequence"/>
</dbReference>
<dbReference type="GO" id="GO:0004077">
    <property type="term" value="F:biotin--[biotin carboxyl-carrier protein] ligase activity"/>
    <property type="evidence" value="ECO:0007669"/>
    <property type="project" value="UniProtKB-EC"/>
</dbReference>
<accession>M5EA78</accession>
<dbReference type="EC" id="6.3.4.15" evidence="4"/>
<sequence>MNKLNLFNYDQIKVNLNNTFNGKVFLKIFDRIDSTNDQAKNHLKELKEKNNRIYDKQIGIFAADFQEKGRGRRGHNWFSGGPAGISVSFLFEAGGDIAQIPLITAAAALAVNDNFKDFALKTKVKWPNDILIGNKKIAGILTELVFDETQSAFVIIGCGINLNNSTFNNKISDFATSYYLEKGEKINKNIFLAGLINKMQYYIDGYLYGDRNDIIESWKKELGLTGKKVDFIYKNHSYTGVIKEILNNGDLLIKLKNGKTKQLDSLNTSLNYKSLAKYNDFK</sequence>
<keyword evidence="5" id="KW-1185">Reference proteome</keyword>
<dbReference type="EMBL" id="CAUI01000004">
    <property type="protein sequence ID" value="CCU77606.1"/>
    <property type="molecule type" value="Genomic_DNA"/>
</dbReference>
<evidence type="ECO:0000256" key="1">
    <source>
        <dbReference type="ARBA" id="ARBA00022598"/>
    </source>
</evidence>
<comment type="caution">
    <text evidence="4">The sequence shown here is derived from an EMBL/GenBank/DDBJ whole genome shotgun (WGS) entry which is preliminary data.</text>
</comment>
<dbReference type="RefSeq" id="WP_005486981.1">
    <property type="nucleotide sequence ID" value="NZ_CAUI01000004.1"/>
</dbReference>
<dbReference type="InterPro" id="IPR004408">
    <property type="entry name" value="Biotin_CoA_COase_ligase"/>
</dbReference>
<dbReference type="AlphaFoldDB" id="M5EA78"/>
<protein>
    <submittedName>
        <fullName evidence="4">Biotin--protein ligase</fullName>
        <ecNumber evidence="4">6.3.4.15</ecNumber>
    </submittedName>
</protein>
<dbReference type="OrthoDB" id="9807064at2"/>
<evidence type="ECO:0000259" key="3">
    <source>
        <dbReference type="PROSITE" id="PS51733"/>
    </source>
</evidence>
<evidence type="ECO:0000256" key="2">
    <source>
        <dbReference type="SAM" id="Coils"/>
    </source>
</evidence>
<evidence type="ECO:0000313" key="4">
    <source>
        <dbReference type="EMBL" id="CCU77606.1"/>
    </source>
</evidence>
<organism evidence="4 5">
    <name type="scientific">Halanaerobium saccharolyticum subsp. saccharolyticum DSM 6643</name>
    <dbReference type="NCBI Taxonomy" id="1293054"/>
    <lineage>
        <taxon>Bacteria</taxon>
        <taxon>Bacillati</taxon>
        <taxon>Bacillota</taxon>
        <taxon>Clostridia</taxon>
        <taxon>Halanaerobiales</taxon>
        <taxon>Halanaerobiaceae</taxon>
        <taxon>Halanaerobium</taxon>
    </lineage>
</organism>
<dbReference type="STRING" id="1293054.HSACCH_00051"/>
<dbReference type="GO" id="GO:0005737">
    <property type="term" value="C:cytoplasm"/>
    <property type="evidence" value="ECO:0007669"/>
    <property type="project" value="TreeGrafter"/>
</dbReference>
<feature type="coiled-coil region" evidence="2">
    <location>
        <begin position="29"/>
        <end position="56"/>
    </location>
</feature>
<dbReference type="InParanoid" id="M5EA78"/>
<keyword evidence="1 4" id="KW-0436">Ligase</keyword>
<dbReference type="PANTHER" id="PTHR12835:SF5">
    <property type="entry name" value="BIOTIN--PROTEIN LIGASE"/>
    <property type="match status" value="1"/>
</dbReference>
<dbReference type="Pfam" id="PF03099">
    <property type="entry name" value="BPL_LplA_LipB"/>
    <property type="match status" value="1"/>
</dbReference>
<dbReference type="FunCoup" id="M5EA78">
    <property type="interactions" value="403"/>
</dbReference>
<proteinExistence type="predicted"/>
<feature type="domain" description="BPL/LPL catalytic" evidence="3">
    <location>
        <begin position="10"/>
        <end position="207"/>
    </location>
</feature>
<dbReference type="InterPro" id="IPR004143">
    <property type="entry name" value="BPL_LPL_catalytic"/>
</dbReference>
<dbReference type="CDD" id="cd16442">
    <property type="entry name" value="BPL"/>
    <property type="match status" value="1"/>
</dbReference>
<name>M5EA78_9FIRM</name>
<dbReference type="NCBIfam" id="TIGR00121">
    <property type="entry name" value="birA_ligase"/>
    <property type="match status" value="1"/>
</dbReference>
<dbReference type="PANTHER" id="PTHR12835">
    <property type="entry name" value="BIOTIN PROTEIN LIGASE"/>
    <property type="match status" value="1"/>
</dbReference>
<gene>
    <name evidence="4" type="ORF">HSACCH_00051</name>
</gene>
<dbReference type="Gene3D" id="3.30.930.10">
    <property type="entry name" value="Bira Bifunctional Protein, Domain 2"/>
    <property type="match status" value="1"/>
</dbReference>
<reference evidence="5" key="1">
    <citation type="journal article" date="2013" name="Genome Announc.">
        <title>Genome Sequence of Halanaerobium saccharolyticum subsp. saccharolyticum Strain DSM 6643T, a Halophilic Hydrogen-Producing Bacterium.</title>
        <authorList>
            <person name="Kivisto A."/>
            <person name="Larjo A."/>
            <person name="Ciranna A."/>
            <person name="Santala V."/>
            <person name="Roos C."/>
            <person name="Karp M."/>
        </authorList>
    </citation>
    <scope>NUCLEOTIDE SEQUENCE [LARGE SCALE GENOMIC DNA]</scope>
    <source>
        <strain evidence="5">DSM 6643</strain>
    </source>
</reference>
<dbReference type="eggNOG" id="COG0340">
    <property type="taxonomic scope" value="Bacteria"/>
</dbReference>
<evidence type="ECO:0000313" key="5">
    <source>
        <dbReference type="Proteomes" id="UP000012063"/>
    </source>
</evidence>
<dbReference type="InterPro" id="IPR045864">
    <property type="entry name" value="aa-tRNA-synth_II/BPL/LPL"/>
</dbReference>